<evidence type="ECO:0000313" key="3">
    <source>
        <dbReference type="Proteomes" id="UP000663838"/>
    </source>
</evidence>
<sequence>TPTCILHTRLRECVRSGSGASITSLREQNGQLYTCKNINDLKNETNDRLCTVQAKLCNMSNEIPVLFEQNEFKRVQKMKKDTIIGDSTGAIEMVVWESHFNQLVLGNSFHIRLLKVRTYNDQILLIATADASFIKIEDLEDVITEVDSSINHCQTSKGRVISIENNDNSYACQACGSINIIDENNIISCNECHSRLLKDQNIIDNYLKITILTINHEEYNLRISNLLLLTILTENNNSSLNNDNCINFENNFNNIISVNVEFTYNQTNGFITDIAILNNAESLERNESITEESNMFNANANI</sequence>
<dbReference type="InterPro" id="IPR012340">
    <property type="entry name" value="NA-bd_OB-fold"/>
</dbReference>
<reference evidence="2" key="1">
    <citation type="submission" date="2021-02" db="EMBL/GenBank/DDBJ databases">
        <authorList>
            <person name="Nowell W R."/>
        </authorList>
    </citation>
    <scope>NUCLEOTIDE SEQUENCE</scope>
</reference>
<feature type="non-terminal residue" evidence="2">
    <location>
        <position position="1"/>
    </location>
</feature>
<proteinExistence type="predicted"/>
<dbReference type="Proteomes" id="UP000663865">
    <property type="component" value="Unassembled WGS sequence"/>
</dbReference>
<organism evidence="2 3">
    <name type="scientific">Rotaria socialis</name>
    <dbReference type="NCBI Taxonomy" id="392032"/>
    <lineage>
        <taxon>Eukaryota</taxon>
        <taxon>Metazoa</taxon>
        <taxon>Spiralia</taxon>
        <taxon>Gnathifera</taxon>
        <taxon>Rotifera</taxon>
        <taxon>Eurotatoria</taxon>
        <taxon>Bdelloidea</taxon>
        <taxon>Philodinida</taxon>
        <taxon>Philodinidae</taxon>
        <taxon>Rotaria</taxon>
    </lineage>
</organism>
<dbReference type="Proteomes" id="UP000663838">
    <property type="component" value="Unassembled WGS sequence"/>
</dbReference>
<evidence type="ECO:0000313" key="2">
    <source>
        <dbReference type="EMBL" id="CAF4870593.1"/>
    </source>
</evidence>
<dbReference type="EMBL" id="CAJNYV010002059">
    <property type="protein sequence ID" value="CAF3453488.1"/>
    <property type="molecule type" value="Genomic_DNA"/>
</dbReference>
<accession>A0A821TG26</accession>
<evidence type="ECO:0000313" key="1">
    <source>
        <dbReference type="EMBL" id="CAF3453488.1"/>
    </source>
</evidence>
<gene>
    <name evidence="1" type="ORF">KIK155_LOCUS12558</name>
    <name evidence="2" type="ORF">TOA249_LOCUS28450</name>
</gene>
<protein>
    <submittedName>
        <fullName evidence="2">Uncharacterized protein</fullName>
    </submittedName>
</protein>
<comment type="caution">
    <text evidence="2">The sequence shown here is derived from an EMBL/GenBank/DDBJ whole genome shotgun (WGS) entry which is preliminary data.</text>
</comment>
<dbReference type="AlphaFoldDB" id="A0A821TG26"/>
<dbReference type="EMBL" id="CAJOBS010003966">
    <property type="protein sequence ID" value="CAF4870593.1"/>
    <property type="molecule type" value="Genomic_DNA"/>
</dbReference>
<name>A0A821TG26_9BILA</name>
<dbReference type="Gene3D" id="2.40.50.140">
    <property type="entry name" value="Nucleic acid-binding proteins"/>
    <property type="match status" value="1"/>
</dbReference>
<dbReference type="SUPFAM" id="SSF50249">
    <property type="entry name" value="Nucleic acid-binding proteins"/>
    <property type="match status" value="1"/>
</dbReference>